<keyword evidence="1" id="KW-0472">Membrane</keyword>
<reference evidence="2" key="1">
    <citation type="journal article" date="2015" name="Nature">
        <title>Complex archaea that bridge the gap between prokaryotes and eukaryotes.</title>
        <authorList>
            <person name="Spang A."/>
            <person name="Saw J.H."/>
            <person name="Jorgensen S.L."/>
            <person name="Zaremba-Niedzwiedzka K."/>
            <person name="Martijn J."/>
            <person name="Lind A.E."/>
            <person name="van Eijk R."/>
            <person name="Schleper C."/>
            <person name="Guy L."/>
            <person name="Ettema T.J."/>
        </authorList>
    </citation>
    <scope>NUCLEOTIDE SEQUENCE</scope>
</reference>
<organism evidence="2">
    <name type="scientific">marine sediment metagenome</name>
    <dbReference type="NCBI Taxonomy" id="412755"/>
    <lineage>
        <taxon>unclassified sequences</taxon>
        <taxon>metagenomes</taxon>
        <taxon>ecological metagenomes</taxon>
    </lineage>
</organism>
<accession>A0A0F9NUX8</accession>
<feature type="transmembrane region" description="Helical" evidence="1">
    <location>
        <begin position="40"/>
        <end position="59"/>
    </location>
</feature>
<keyword evidence="1" id="KW-1133">Transmembrane helix</keyword>
<dbReference type="AlphaFoldDB" id="A0A0F9NUX8"/>
<evidence type="ECO:0000256" key="1">
    <source>
        <dbReference type="SAM" id="Phobius"/>
    </source>
</evidence>
<name>A0A0F9NUX8_9ZZZZ</name>
<comment type="caution">
    <text evidence="2">The sequence shown here is derived from an EMBL/GenBank/DDBJ whole genome shotgun (WGS) entry which is preliminary data.</text>
</comment>
<protein>
    <submittedName>
        <fullName evidence="2">Uncharacterized protein</fullName>
    </submittedName>
</protein>
<feature type="transmembrane region" description="Helical" evidence="1">
    <location>
        <begin position="12"/>
        <end position="34"/>
    </location>
</feature>
<dbReference type="EMBL" id="LAZR01007462">
    <property type="protein sequence ID" value="KKM85112.1"/>
    <property type="molecule type" value="Genomic_DNA"/>
</dbReference>
<evidence type="ECO:0000313" key="2">
    <source>
        <dbReference type="EMBL" id="KKM85112.1"/>
    </source>
</evidence>
<gene>
    <name evidence="2" type="ORF">LCGC14_1292410</name>
</gene>
<proteinExistence type="predicted"/>
<sequence length="80" mass="9832">MKDKLLKYSVWLWRFNPMLWIILSLIVFCALFGFSTLAVIYTTLCIIALAIIYIPIVYYDISYWYDGLKDWWRERPWKRN</sequence>
<keyword evidence="1" id="KW-0812">Transmembrane</keyword>